<dbReference type="STRING" id="1122934.SAMN02745691_02146"/>
<name>A0A1M6K7U4_9FIRM</name>
<evidence type="ECO:0000313" key="3">
    <source>
        <dbReference type="Proteomes" id="UP000184342"/>
    </source>
</evidence>
<evidence type="ECO:0000259" key="1">
    <source>
        <dbReference type="Pfam" id="PF12680"/>
    </source>
</evidence>
<dbReference type="InterPro" id="IPR032710">
    <property type="entry name" value="NTF2-like_dom_sf"/>
</dbReference>
<keyword evidence="3" id="KW-1185">Reference proteome</keyword>
<gene>
    <name evidence="2" type="ORF">SAMN02745691_02146</name>
</gene>
<dbReference type="Pfam" id="PF12680">
    <property type="entry name" value="SnoaL_2"/>
    <property type="match status" value="1"/>
</dbReference>
<accession>A0A1M6K7U4</accession>
<proteinExistence type="predicted"/>
<dbReference type="InterPro" id="IPR037401">
    <property type="entry name" value="SnoaL-like"/>
</dbReference>
<feature type="domain" description="SnoaL-like" evidence="1">
    <location>
        <begin position="4"/>
        <end position="69"/>
    </location>
</feature>
<organism evidence="2 3">
    <name type="scientific">Parasporobacterium paucivorans DSM 15970</name>
    <dbReference type="NCBI Taxonomy" id="1122934"/>
    <lineage>
        <taxon>Bacteria</taxon>
        <taxon>Bacillati</taxon>
        <taxon>Bacillota</taxon>
        <taxon>Clostridia</taxon>
        <taxon>Lachnospirales</taxon>
        <taxon>Lachnospiraceae</taxon>
        <taxon>Parasporobacterium</taxon>
    </lineage>
</organism>
<dbReference type="RefSeq" id="WP_073994407.1">
    <property type="nucleotide sequence ID" value="NZ_FQYT01000025.1"/>
</dbReference>
<dbReference type="AlphaFoldDB" id="A0A1M6K7U4"/>
<evidence type="ECO:0000313" key="2">
    <source>
        <dbReference type="EMBL" id="SHJ55019.1"/>
    </source>
</evidence>
<sequence>MILEDYIARMNKSDFEGIGNLFTEGCRFNDGGARTIGVDDLVVNGREALKKAFQGVWEVYKVRAEIVKLNAHSMEYDVFLGDVKLECIGCATLKDGLIDEYIVRPR</sequence>
<dbReference type="Gene3D" id="3.10.450.50">
    <property type="match status" value="1"/>
</dbReference>
<dbReference type="SUPFAM" id="SSF54427">
    <property type="entry name" value="NTF2-like"/>
    <property type="match status" value="1"/>
</dbReference>
<dbReference type="EMBL" id="FQYT01000025">
    <property type="protein sequence ID" value="SHJ55019.1"/>
    <property type="molecule type" value="Genomic_DNA"/>
</dbReference>
<reference evidence="2 3" key="1">
    <citation type="submission" date="2016-11" db="EMBL/GenBank/DDBJ databases">
        <authorList>
            <person name="Jaros S."/>
            <person name="Januszkiewicz K."/>
            <person name="Wedrychowicz H."/>
        </authorList>
    </citation>
    <scope>NUCLEOTIDE SEQUENCE [LARGE SCALE GENOMIC DNA]</scope>
    <source>
        <strain evidence="2 3">DSM 15970</strain>
    </source>
</reference>
<dbReference type="Proteomes" id="UP000184342">
    <property type="component" value="Unassembled WGS sequence"/>
</dbReference>
<dbReference type="OrthoDB" id="2969959at2"/>
<protein>
    <recommendedName>
        <fullName evidence="1">SnoaL-like domain-containing protein</fullName>
    </recommendedName>
</protein>